<name>A0ABV2LEX2_9HYPH</name>
<organism evidence="1 2">
    <name type="scientific">Methylobacterium goesingense</name>
    <dbReference type="NCBI Taxonomy" id="243690"/>
    <lineage>
        <taxon>Bacteria</taxon>
        <taxon>Pseudomonadati</taxon>
        <taxon>Pseudomonadota</taxon>
        <taxon>Alphaproteobacteria</taxon>
        <taxon>Hyphomicrobiales</taxon>
        <taxon>Methylobacteriaceae</taxon>
        <taxon>Methylobacterium</taxon>
    </lineage>
</organism>
<dbReference type="Pfam" id="PF14022">
    <property type="entry name" value="DUF4238"/>
    <property type="match status" value="1"/>
</dbReference>
<comment type="caution">
    <text evidence="1">The sequence shown here is derived from an EMBL/GenBank/DDBJ whole genome shotgun (WGS) entry which is preliminary data.</text>
</comment>
<evidence type="ECO:0000313" key="2">
    <source>
        <dbReference type="Proteomes" id="UP001549145"/>
    </source>
</evidence>
<proteinExistence type="predicted"/>
<dbReference type="EMBL" id="JBEPMM010000027">
    <property type="protein sequence ID" value="MET3695375.1"/>
    <property type="molecule type" value="Genomic_DNA"/>
</dbReference>
<dbReference type="Proteomes" id="UP001549145">
    <property type="component" value="Unassembled WGS sequence"/>
</dbReference>
<gene>
    <name evidence="1" type="ORF">ABID43_004943</name>
</gene>
<accession>A0ABV2LEX2</accession>
<sequence length="293" mass="31986">MSSPRHSTARRHHYLPEMIQKRFAGPDLHLWSFDKRTASYGIQRKPIARLFREWHLYTTIAPDGTRDTTTETRLSAIETRACPIIDRIIARARQGILPQLTDVERGTLCDLFIAQFRRSPDTVQSSVERQDVDGEIAAGVATWEAAGRTLSDEEKADLHSGRLAARIKQNLIAGTAADPLAHSGSVMMQRGFSVGVSVASDCPFILGSNPFARLLSPNHRQDLGDPDTELWFPIAPDVALCSYGPAGHEQVSVLSAEGVNLINTEIARQSTVIASACRDVILALVGPEAAANV</sequence>
<dbReference type="InterPro" id="IPR025332">
    <property type="entry name" value="DUF4238"/>
</dbReference>
<keyword evidence="2" id="KW-1185">Reference proteome</keyword>
<evidence type="ECO:0008006" key="3">
    <source>
        <dbReference type="Google" id="ProtNLM"/>
    </source>
</evidence>
<evidence type="ECO:0000313" key="1">
    <source>
        <dbReference type="EMBL" id="MET3695375.1"/>
    </source>
</evidence>
<reference evidence="1 2" key="1">
    <citation type="submission" date="2024-06" db="EMBL/GenBank/DDBJ databases">
        <title>Genomic Encyclopedia of Type Strains, Phase IV (KMG-IV): sequencing the most valuable type-strain genomes for metagenomic binning, comparative biology and taxonomic classification.</title>
        <authorList>
            <person name="Goeker M."/>
        </authorList>
    </citation>
    <scope>NUCLEOTIDE SEQUENCE [LARGE SCALE GENOMIC DNA]</scope>
    <source>
        <strain evidence="1 2">DSM 21331</strain>
    </source>
</reference>
<protein>
    <recommendedName>
        <fullName evidence="3">DUF4238 domain-containing protein</fullName>
    </recommendedName>
</protein>
<dbReference type="RefSeq" id="WP_238279337.1">
    <property type="nucleotide sequence ID" value="NZ_BPQL01000055.1"/>
</dbReference>